<dbReference type="AlphaFoldDB" id="A0A654LVX0"/>
<accession>A0A654LVX0</accession>
<keyword evidence="2 5" id="KW-0963">Cytoplasm</keyword>
<dbReference type="Proteomes" id="UP000058925">
    <property type="component" value="Chromosome"/>
</dbReference>
<dbReference type="InterPro" id="IPR048565">
    <property type="entry name" value="S1_RRP4"/>
</dbReference>
<dbReference type="GO" id="GO:0071034">
    <property type="term" value="P:CUT catabolic process"/>
    <property type="evidence" value="ECO:0007669"/>
    <property type="project" value="TreeGrafter"/>
</dbReference>
<feature type="compositionally biased region" description="Polar residues" evidence="6">
    <location>
        <begin position="233"/>
        <end position="338"/>
    </location>
</feature>
<dbReference type="Pfam" id="PF00013">
    <property type="entry name" value="KH_1"/>
    <property type="match status" value="1"/>
</dbReference>
<dbReference type="FunFam" id="2.40.50.140:FF:000127">
    <property type="entry name" value="Exosome complex component RRP40"/>
    <property type="match status" value="1"/>
</dbReference>
<feature type="compositionally biased region" description="Basic and acidic residues" evidence="6">
    <location>
        <begin position="351"/>
        <end position="361"/>
    </location>
</feature>
<feature type="compositionally biased region" description="Low complexity" evidence="6">
    <location>
        <begin position="339"/>
        <end position="350"/>
    </location>
</feature>
<dbReference type="InterPro" id="IPR026699">
    <property type="entry name" value="Exosome_RNA_bind1/RRP40/RRP4"/>
</dbReference>
<proteinExistence type="inferred from homology"/>
<dbReference type="HAMAP" id="MF_00623">
    <property type="entry name" value="Exosome_Rrp4"/>
    <property type="match status" value="1"/>
</dbReference>
<dbReference type="KEGG" id="taa:NMY3_00741"/>
<name>A0A654LVX0_9ARCH</name>
<organism evidence="8 9">
    <name type="scientific">Candidatus Nitrosocosmicus oleophilus</name>
    <dbReference type="NCBI Taxonomy" id="1353260"/>
    <lineage>
        <taxon>Archaea</taxon>
        <taxon>Nitrososphaerota</taxon>
        <taxon>Nitrososphaeria</taxon>
        <taxon>Nitrososphaerales</taxon>
        <taxon>Nitrososphaeraceae</taxon>
        <taxon>Candidatus Nitrosocosmicus</taxon>
    </lineage>
</organism>
<dbReference type="SUPFAM" id="SSF50249">
    <property type="entry name" value="Nucleic acid-binding proteins"/>
    <property type="match status" value="1"/>
</dbReference>
<evidence type="ECO:0000256" key="5">
    <source>
        <dbReference type="HAMAP-Rule" id="MF_00623"/>
    </source>
</evidence>
<dbReference type="Gene3D" id="2.40.50.140">
    <property type="entry name" value="Nucleic acid-binding proteins"/>
    <property type="match status" value="1"/>
</dbReference>
<keyword evidence="3 5" id="KW-0271">Exosome</keyword>
<gene>
    <name evidence="5" type="primary">rrp4</name>
    <name evidence="8" type="ORF">NMY3_00741</name>
</gene>
<dbReference type="NCBIfam" id="NF003181">
    <property type="entry name" value="PRK04163.1-1"/>
    <property type="match status" value="1"/>
</dbReference>
<feature type="region of interest" description="Disordered" evidence="6">
    <location>
        <begin position="226"/>
        <end position="378"/>
    </location>
</feature>
<comment type="subcellular location">
    <subcellularLocation>
        <location evidence="5">Cytoplasm</location>
    </subcellularLocation>
</comment>
<dbReference type="Gene3D" id="3.30.1370.10">
    <property type="entry name" value="K Homology domain, type 1"/>
    <property type="match status" value="1"/>
</dbReference>
<dbReference type="SUPFAM" id="SSF54791">
    <property type="entry name" value="Eukaryotic type KH-domain (KH-domain type I)"/>
    <property type="match status" value="1"/>
</dbReference>
<dbReference type="InterPro" id="IPR012340">
    <property type="entry name" value="NA-bd_OB-fold"/>
</dbReference>
<dbReference type="InterPro" id="IPR004088">
    <property type="entry name" value="KH_dom_type_1"/>
</dbReference>
<dbReference type="GO" id="GO:0000178">
    <property type="term" value="C:exosome (RNase complex)"/>
    <property type="evidence" value="ECO:0007669"/>
    <property type="project" value="UniProtKB-KW"/>
</dbReference>
<reference evidence="9" key="1">
    <citation type="submission" date="2015-10" db="EMBL/GenBank/DDBJ databases">
        <title>Niche specialization of a soil ammonia-oxidizing archaeon, Candidatus Nitrosocosmicus oleophilus.</title>
        <authorList>
            <person name="Jung M.-Y."/>
            <person name="Rhee S.-K."/>
        </authorList>
    </citation>
    <scope>NUCLEOTIDE SEQUENCE [LARGE SCALE GENOMIC DNA]</scope>
    <source>
        <strain evidence="9">MY3</strain>
    </source>
</reference>
<dbReference type="InterPro" id="IPR004087">
    <property type="entry name" value="KH_dom"/>
</dbReference>
<evidence type="ECO:0000256" key="3">
    <source>
        <dbReference type="ARBA" id="ARBA00022835"/>
    </source>
</evidence>
<evidence type="ECO:0000256" key="4">
    <source>
        <dbReference type="ARBA" id="ARBA00022884"/>
    </source>
</evidence>
<comment type="similarity">
    <text evidence="1 5">Belongs to the RRP4 family.</text>
</comment>
<dbReference type="GO" id="GO:0008143">
    <property type="term" value="F:poly(A) binding"/>
    <property type="evidence" value="ECO:0007669"/>
    <property type="project" value="InterPro"/>
</dbReference>
<evidence type="ECO:0000313" key="9">
    <source>
        <dbReference type="Proteomes" id="UP000058925"/>
    </source>
</evidence>
<dbReference type="PANTHER" id="PTHR21321:SF4">
    <property type="entry name" value="EXOSOME COMPLEX COMPONENT RRP4"/>
    <property type="match status" value="1"/>
</dbReference>
<protein>
    <recommendedName>
        <fullName evidence="5">Exosome complex component Rrp4</fullName>
    </recommendedName>
</protein>
<dbReference type="GO" id="GO:0005737">
    <property type="term" value="C:cytoplasm"/>
    <property type="evidence" value="ECO:0007669"/>
    <property type="project" value="UniProtKB-SubCell"/>
</dbReference>
<dbReference type="InterPro" id="IPR036612">
    <property type="entry name" value="KH_dom_type_1_sf"/>
</dbReference>
<dbReference type="SUPFAM" id="SSF110324">
    <property type="entry name" value="Ribosomal L27 protein-like"/>
    <property type="match status" value="1"/>
</dbReference>
<keyword evidence="9" id="KW-1185">Reference proteome</keyword>
<feature type="domain" description="K Homology" evidence="7">
    <location>
        <begin position="141"/>
        <end position="206"/>
    </location>
</feature>
<evidence type="ECO:0000313" key="8">
    <source>
        <dbReference type="EMBL" id="ALI34950.1"/>
    </source>
</evidence>
<dbReference type="CDD" id="cd05789">
    <property type="entry name" value="S1_Rrp4"/>
    <property type="match status" value="1"/>
</dbReference>
<dbReference type="EMBL" id="CP012850">
    <property type="protein sequence ID" value="ALI34950.1"/>
    <property type="molecule type" value="Genomic_DNA"/>
</dbReference>
<sequence length="378" mass="41516">MQEIKRRYVIPGDKIIEGNYKPLMNVVKSGNYLVSTRVGIAEAGKDGVKVIPLSGVYIPRVNDLVIGKIIDRSSLSWDVDINACFFAHLPAQDVFGRDFSPAKDDMGRQLSIGDLIIARIVSFDRTRDPMLTVQDKDLGKIPYGEFIKISPTRVPRLIGKRGSMIQTIEQATQTRVIIGQNGIVVVTGRDPDGLSLAAKAIKMVEEESHTTNLTQRVKTLLNVQDPVDPEQPESMNASPGTESSTQPQPQPNNESSTQPQPQPNNESSTQPQPQPNNESSTQPQPQPNNESSTQPQPQPNNESSTQPQPQPNNESSTQPQPQPNNESSTQPQPQPNNESSTPNTSKSGSSSKEKHRNDSSEKSSNNDSDIDQKEKKQE</sequence>
<comment type="function">
    <text evidence="5">Non-catalytic component of the exosome, which is a complex involved in RNA degradation. Increases the RNA binding and the efficiency of RNA degradation. Confers strong poly(A) specificity to the exosome.</text>
</comment>
<keyword evidence="4 5" id="KW-0694">RNA-binding</keyword>
<evidence type="ECO:0000256" key="1">
    <source>
        <dbReference type="ARBA" id="ARBA00009155"/>
    </source>
</evidence>
<dbReference type="GO" id="GO:0071051">
    <property type="term" value="P:poly(A)-dependent snoRNA 3'-end processing"/>
    <property type="evidence" value="ECO:0007669"/>
    <property type="project" value="TreeGrafter"/>
</dbReference>
<comment type="subunit">
    <text evidence="5">Component of the archaeal exosome complex. Forms a trimer of Rrp4 and/or Csl4 subunits. The trimer associates with an hexameric ring-like arrangement composed of 3 Rrp41-Rrp42 heterodimers.</text>
</comment>
<evidence type="ECO:0000259" key="7">
    <source>
        <dbReference type="SMART" id="SM00322"/>
    </source>
</evidence>
<dbReference type="SMART" id="SM00322">
    <property type="entry name" value="KH"/>
    <property type="match status" value="1"/>
</dbReference>
<evidence type="ECO:0000256" key="6">
    <source>
        <dbReference type="SAM" id="MobiDB-lite"/>
    </source>
</evidence>
<dbReference type="PANTHER" id="PTHR21321">
    <property type="entry name" value="PNAS-3 RELATED"/>
    <property type="match status" value="1"/>
</dbReference>
<dbReference type="CDD" id="cd22524">
    <property type="entry name" value="KH-I_Rrp4_prokar"/>
    <property type="match status" value="1"/>
</dbReference>
<dbReference type="GO" id="GO:0034475">
    <property type="term" value="P:U4 snRNA 3'-end processing"/>
    <property type="evidence" value="ECO:0007669"/>
    <property type="project" value="TreeGrafter"/>
</dbReference>
<dbReference type="Gene3D" id="2.40.50.100">
    <property type="match status" value="1"/>
</dbReference>
<dbReference type="InterPro" id="IPR023474">
    <property type="entry name" value="Rrp4"/>
</dbReference>
<evidence type="ECO:0000256" key="2">
    <source>
        <dbReference type="ARBA" id="ARBA00022490"/>
    </source>
</evidence>
<dbReference type="PROSITE" id="PS50084">
    <property type="entry name" value="KH_TYPE_1"/>
    <property type="match status" value="1"/>
</dbReference>
<dbReference type="Pfam" id="PF21262">
    <property type="entry name" value="RRP40_S1"/>
    <property type="match status" value="1"/>
</dbReference>
<dbReference type="GO" id="GO:0000467">
    <property type="term" value="P:exonucleolytic trimming to generate mature 3'-end of 5.8S rRNA from tricistronic rRNA transcript (SSU-rRNA, 5.8S rRNA, LSU-rRNA)"/>
    <property type="evidence" value="ECO:0007669"/>
    <property type="project" value="TreeGrafter"/>
</dbReference>